<evidence type="ECO:0000256" key="7">
    <source>
        <dbReference type="ARBA" id="ARBA00023004"/>
    </source>
</evidence>
<evidence type="ECO:0000259" key="11">
    <source>
        <dbReference type="Pfam" id="PF00487"/>
    </source>
</evidence>
<sequence>MAFRTASALVLLDIFYAAEILHSEARSLRPDWIRSSAMNETIVLPVTDPIVELSSRKGVVYGRLSLGGRIATLLGVTIPLGGLAAAVIIEWGHGFHWVDLGLFIGMYILTTLGITVGFHRLFVHRSFETYLPVKVGLIALGSMALQGAMIHWVGLHRWHHQHSDNPEDVHSPHHQGRGLIGLLRGFWHAHIGWAFYADPPGIDRYVQDLAKSPTLRVASGLFPVWVILGLVIPAVLGGAISGTWTGLWTGMIWGGLVRVLLVHHVTWSVNSVCHLWGQQPYRSADESRDNIVFGILAMGEGWHNTHHAFPTSARHGLRWWQLDMSYWAIRLLALVGLAWNLKVPTKLASEKERRTS</sequence>
<keyword evidence="8" id="KW-0443">Lipid metabolism</keyword>
<evidence type="ECO:0000256" key="8">
    <source>
        <dbReference type="ARBA" id="ARBA00023098"/>
    </source>
</evidence>
<dbReference type="Proteomes" id="UP000214646">
    <property type="component" value="Unassembled WGS sequence"/>
</dbReference>
<evidence type="ECO:0000256" key="4">
    <source>
        <dbReference type="ARBA" id="ARBA00022832"/>
    </source>
</evidence>
<comment type="similarity">
    <text evidence="2">Belongs to the fatty acid desaturase type 2 family.</text>
</comment>
<comment type="caution">
    <text evidence="12">The sequence shown here is derived from an EMBL/GenBank/DDBJ whole genome shotgun (WGS) entry which is preliminary data.</text>
</comment>
<feature type="transmembrane region" description="Helical" evidence="10">
    <location>
        <begin position="221"/>
        <end position="244"/>
    </location>
</feature>
<dbReference type="CDD" id="cd03505">
    <property type="entry name" value="Delta9-FADS-like"/>
    <property type="match status" value="1"/>
</dbReference>
<keyword evidence="9 10" id="KW-0472">Membrane</keyword>
<evidence type="ECO:0000313" key="13">
    <source>
        <dbReference type="Proteomes" id="UP000214646"/>
    </source>
</evidence>
<evidence type="ECO:0000256" key="9">
    <source>
        <dbReference type="ARBA" id="ARBA00023136"/>
    </source>
</evidence>
<organism evidence="12 13">
    <name type="scientific">Fimbriiglobus ruber</name>
    <dbReference type="NCBI Taxonomy" id="1908690"/>
    <lineage>
        <taxon>Bacteria</taxon>
        <taxon>Pseudomonadati</taxon>
        <taxon>Planctomycetota</taxon>
        <taxon>Planctomycetia</taxon>
        <taxon>Gemmatales</taxon>
        <taxon>Gemmataceae</taxon>
        <taxon>Fimbriiglobus</taxon>
    </lineage>
</organism>
<reference evidence="13" key="1">
    <citation type="submission" date="2017-06" db="EMBL/GenBank/DDBJ databases">
        <title>Genome analysis of Fimbriiglobus ruber SP5, the first member of the order Planctomycetales with confirmed chitinolytic capability.</title>
        <authorList>
            <person name="Ravin N.V."/>
            <person name="Rakitin A.L."/>
            <person name="Ivanova A.A."/>
            <person name="Beletsky A.V."/>
            <person name="Kulichevskaya I.S."/>
            <person name="Mardanov A.V."/>
            <person name="Dedysh S.N."/>
        </authorList>
    </citation>
    <scope>NUCLEOTIDE SEQUENCE [LARGE SCALE GENOMIC DNA]</scope>
    <source>
        <strain evidence="13">SP5</strain>
    </source>
</reference>
<dbReference type="PANTHER" id="PTHR11351:SF3">
    <property type="entry name" value="BLL4393 PROTEIN"/>
    <property type="match status" value="1"/>
</dbReference>
<evidence type="ECO:0000256" key="10">
    <source>
        <dbReference type="SAM" id="Phobius"/>
    </source>
</evidence>
<proteinExistence type="inferred from homology"/>
<feature type="transmembrane region" description="Helical" evidence="10">
    <location>
        <begin position="135"/>
        <end position="155"/>
    </location>
</feature>
<dbReference type="InterPro" id="IPR015876">
    <property type="entry name" value="Acyl-CoA_DS"/>
</dbReference>
<dbReference type="GO" id="GO:0016020">
    <property type="term" value="C:membrane"/>
    <property type="evidence" value="ECO:0007669"/>
    <property type="project" value="UniProtKB-SubCell"/>
</dbReference>
<dbReference type="GO" id="GO:0016717">
    <property type="term" value="F:oxidoreductase activity, acting on paired donors, with oxidation of a pair of donors resulting in the reduction of molecular oxygen to two molecules of water"/>
    <property type="evidence" value="ECO:0007669"/>
    <property type="project" value="InterPro"/>
</dbReference>
<evidence type="ECO:0000256" key="6">
    <source>
        <dbReference type="ARBA" id="ARBA00023002"/>
    </source>
</evidence>
<keyword evidence="5 10" id="KW-1133">Transmembrane helix</keyword>
<keyword evidence="7" id="KW-0408">Iron</keyword>
<dbReference type="GO" id="GO:0006631">
    <property type="term" value="P:fatty acid metabolic process"/>
    <property type="evidence" value="ECO:0007669"/>
    <property type="project" value="UniProtKB-KW"/>
</dbReference>
<dbReference type="PRINTS" id="PR00075">
    <property type="entry name" value="FACDDSATRASE"/>
</dbReference>
<evidence type="ECO:0000256" key="1">
    <source>
        <dbReference type="ARBA" id="ARBA00004141"/>
    </source>
</evidence>
<evidence type="ECO:0000256" key="3">
    <source>
        <dbReference type="ARBA" id="ARBA00022692"/>
    </source>
</evidence>
<keyword evidence="6" id="KW-0560">Oxidoreductase</keyword>
<dbReference type="EMBL" id="NIDE01000014">
    <property type="protein sequence ID" value="OWK37345.1"/>
    <property type="molecule type" value="Genomic_DNA"/>
</dbReference>
<accession>A0A225DLM7</accession>
<feature type="transmembrane region" description="Helical" evidence="10">
    <location>
        <begin position="70"/>
        <end position="89"/>
    </location>
</feature>
<protein>
    <submittedName>
        <fullName evidence="12">Fatty acid desaturase</fullName>
    </submittedName>
</protein>
<name>A0A225DLM7_9BACT</name>
<dbReference type="Pfam" id="PF00487">
    <property type="entry name" value="FA_desaturase"/>
    <property type="match status" value="1"/>
</dbReference>
<gene>
    <name evidence="12" type="ORF">FRUB_06465</name>
</gene>
<dbReference type="InterPro" id="IPR005804">
    <property type="entry name" value="FA_desaturase_dom"/>
</dbReference>
<dbReference type="AlphaFoldDB" id="A0A225DLM7"/>
<keyword evidence="4" id="KW-0276">Fatty acid metabolism</keyword>
<evidence type="ECO:0000313" key="12">
    <source>
        <dbReference type="EMBL" id="OWK37345.1"/>
    </source>
</evidence>
<comment type="subcellular location">
    <subcellularLocation>
        <location evidence="1">Membrane</location>
        <topology evidence="1">Multi-pass membrane protein</topology>
    </subcellularLocation>
</comment>
<keyword evidence="3 10" id="KW-0812">Transmembrane</keyword>
<evidence type="ECO:0000256" key="2">
    <source>
        <dbReference type="ARBA" id="ARBA00008749"/>
    </source>
</evidence>
<keyword evidence="13" id="KW-1185">Reference proteome</keyword>
<feature type="domain" description="Fatty acid desaturase" evidence="11">
    <location>
        <begin position="97"/>
        <end position="330"/>
    </location>
</feature>
<dbReference type="PANTHER" id="PTHR11351">
    <property type="entry name" value="ACYL-COA DESATURASE"/>
    <property type="match status" value="1"/>
</dbReference>
<feature type="transmembrane region" description="Helical" evidence="10">
    <location>
        <begin position="101"/>
        <end position="123"/>
    </location>
</feature>
<evidence type="ECO:0000256" key="5">
    <source>
        <dbReference type="ARBA" id="ARBA00022989"/>
    </source>
</evidence>